<dbReference type="RefSeq" id="WP_015395551.1">
    <property type="nucleotide sequence ID" value="NC_020291.1"/>
</dbReference>
<accession>M1MMZ6</accession>
<keyword evidence="5" id="KW-1185">Reference proteome</keyword>
<evidence type="ECO:0000259" key="3">
    <source>
        <dbReference type="Pfam" id="PF18013"/>
    </source>
</evidence>
<dbReference type="Gene3D" id="2.10.270.10">
    <property type="entry name" value="Cholin Binding"/>
    <property type="match status" value="3"/>
</dbReference>
<dbReference type="HOGENOM" id="CLU_784156_0_0_9"/>
<evidence type="ECO:0000256" key="1">
    <source>
        <dbReference type="ARBA" id="ARBA00022737"/>
    </source>
</evidence>
<proteinExistence type="predicted"/>
<dbReference type="Pfam" id="PF18013">
    <property type="entry name" value="Phage_lysozyme2"/>
    <property type="match status" value="1"/>
</dbReference>
<evidence type="ECO:0000256" key="2">
    <source>
        <dbReference type="PROSITE-ProRule" id="PRU00591"/>
    </source>
</evidence>
<dbReference type="eggNOG" id="COG5263">
    <property type="taxonomic scope" value="Bacteria"/>
</dbReference>
<evidence type="ECO:0000313" key="5">
    <source>
        <dbReference type="Proteomes" id="UP000011728"/>
    </source>
</evidence>
<dbReference type="AlphaFoldDB" id="M1MMZ6"/>
<name>M1MMZ6_9CLOT</name>
<gene>
    <name evidence="4" type="ORF">Cspa_c54990</name>
</gene>
<dbReference type="Proteomes" id="UP000011728">
    <property type="component" value="Chromosome"/>
</dbReference>
<dbReference type="PROSITE" id="PS51170">
    <property type="entry name" value="CW"/>
    <property type="match status" value="1"/>
</dbReference>
<dbReference type="InterPro" id="IPR018337">
    <property type="entry name" value="Cell_wall/Cho-bd_repeat"/>
</dbReference>
<dbReference type="STRING" id="36745.CLSAP_52460"/>
<feature type="domain" description="Phage tail lysozyme" evidence="3">
    <location>
        <begin position="221"/>
        <end position="360"/>
    </location>
</feature>
<dbReference type="InterPro" id="IPR041219">
    <property type="entry name" value="Phage_lysozyme2"/>
</dbReference>
<dbReference type="SUPFAM" id="SSF69360">
    <property type="entry name" value="Cell wall binding repeat"/>
    <property type="match status" value="1"/>
</dbReference>
<evidence type="ECO:0000313" key="4">
    <source>
        <dbReference type="EMBL" id="AGF59244.1"/>
    </source>
</evidence>
<keyword evidence="1" id="KW-0677">Repeat</keyword>
<dbReference type="KEGG" id="csr:Cspa_c54990"/>
<reference evidence="4 5" key="1">
    <citation type="submission" date="2013-02" db="EMBL/GenBank/DDBJ databases">
        <title>Genome sequence of Clostridium saccharoperbutylacetonicum N1-4(HMT).</title>
        <authorList>
            <person name="Poehlein A."/>
            <person name="Daniel R."/>
        </authorList>
    </citation>
    <scope>NUCLEOTIDE SEQUENCE [LARGE SCALE GENOMIC DNA]</scope>
    <source>
        <strain evidence="5">N1-4(HMT)</strain>
    </source>
</reference>
<dbReference type="Gene3D" id="1.10.530.10">
    <property type="match status" value="1"/>
</dbReference>
<organism evidence="4 5">
    <name type="scientific">Clostridium saccharoperbutylacetonicum N1-4(HMT)</name>
    <dbReference type="NCBI Taxonomy" id="931276"/>
    <lineage>
        <taxon>Bacteria</taxon>
        <taxon>Bacillati</taxon>
        <taxon>Bacillota</taxon>
        <taxon>Clostridia</taxon>
        <taxon>Eubacteriales</taxon>
        <taxon>Clostridiaceae</taxon>
        <taxon>Clostridium</taxon>
    </lineage>
</organism>
<dbReference type="Pfam" id="PF01473">
    <property type="entry name" value="Choline_bind_1"/>
    <property type="match status" value="5"/>
</dbReference>
<sequence length="362" mass="42245">MLEWKQINGSWYCYKDGTIVKGWIQDENKRWYYLNPANGMMATGWTQIDSRWYYSYTEKTEKDGDTHYVGEMANGWTQIDSRWYYLYTEKTEKDGDTHYVGEMANGWIQLDSRWYYLYTKTTEKDSDTHYRGEMATGWTQIDAKWYYLYIETREKDGNTHYRGEMATGWIQLDSIWYYLYTETADSHYKGEMAVNTTIDGWIIDSSGVATLNSQPGNITDTARCIYSFFVKKGWTSNSICAMLGNMQGESGIVADMNEVGGGGGYGLVQWTPKSIITNWANQNGLDYRTVDTQCKRIQWELENGQQFFATRAYPMNFGQFTQSTADPTYLAEVFINNYERPYNPNQPQRGVWAENWYNTLAD</sequence>
<protein>
    <submittedName>
        <fullName evidence="4">Peptidoglycan-binding domain 1 protein</fullName>
    </submittedName>
</protein>
<feature type="repeat" description="Cell wall-binding" evidence="2">
    <location>
        <begin position="20"/>
        <end position="40"/>
    </location>
</feature>
<dbReference type="PATRIC" id="fig|931276.5.peg.5557"/>
<dbReference type="EMBL" id="CP004121">
    <property type="protein sequence ID" value="AGF59244.1"/>
    <property type="molecule type" value="Genomic_DNA"/>
</dbReference>
<dbReference type="OrthoDB" id="9805070at2"/>